<name>A0A5C8GK42_9BACT</name>
<evidence type="ECO:0000313" key="7">
    <source>
        <dbReference type="Proteomes" id="UP000321612"/>
    </source>
</evidence>
<evidence type="ECO:0000256" key="4">
    <source>
        <dbReference type="ARBA" id="ARBA00022840"/>
    </source>
</evidence>
<dbReference type="PROSITE" id="PS50893">
    <property type="entry name" value="ABC_TRANSPORTER_2"/>
    <property type="match status" value="1"/>
</dbReference>
<dbReference type="SMART" id="SM00382">
    <property type="entry name" value="AAA"/>
    <property type="match status" value="1"/>
</dbReference>
<dbReference type="RefSeq" id="WP_130829038.1">
    <property type="nucleotide sequence ID" value="NZ_SDIK01000031.1"/>
</dbReference>
<evidence type="ECO:0000256" key="3">
    <source>
        <dbReference type="ARBA" id="ARBA00022741"/>
    </source>
</evidence>
<evidence type="ECO:0000256" key="1">
    <source>
        <dbReference type="ARBA" id="ARBA00005417"/>
    </source>
</evidence>
<feature type="domain" description="ABC transporter" evidence="5">
    <location>
        <begin position="3"/>
        <end position="241"/>
    </location>
</feature>
<evidence type="ECO:0000313" key="6">
    <source>
        <dbReference type="EMBL" id="TXJ62411.1"/>
    </source>
</evidence>
<sequence length="255" mass="28827">MLINYSNVNIYQDDRLILKDVNFQVNEGEFIYIIGKVGSGKSSLLKTIYCELDVDKGDAEMAEVLGVSVLSMKRRAVPALRKQMGIIFQDFQLLHDRSVYKNLYFVLKATGWKNKDEINERIETVLKEVGMLDKKNKMPSELSGGEQQRIAIARALLNNPVIIIADEPTGNLDPETATNIVGILKRASEEGTTVIMSTHNINLLNQFPGKVYQCKNEEFRIVNDTKDTNDPNDEKIEIIADPLDFQDEEDATRQS</sequence>
<dbReference type="PANTHER" id="PTHR43166">
    <property type="entry name" value="AMINO ACID IMPORT ATP-BINDING PROTEIN"/>
    <property type="match status" value="1"/>
</dbReference>
<organism evidence="6 7">
    <name type="scientific">Prevotella brunnea</name>
    <dbReference type="NCBI Taxonomy" id="2508867"/>
    <lineage>
        <taxon>Bacteria</taxon>
        <taxon>Pseudomonadati</taxon>
        <taxon>Bacteroidota</taxon>
        <taxon>Bacteroidia</taxon>
        <taxon>Bacteroidales</taxon>
        <taxon>Prevotellaceae</taxon>
        <taxon>Prevotella</taxon>
    </lineage>
</organism>
<dbReference type="InterPro" id="IPR003593">
    <property type="entry name" value="AAA+_ATPase"/>
</dbReference>
<dbReference type="InterPro" id="IPR003439">
    <property type="entry name" value="ABC_transporter-like_ATP-bd"/>
</dbReference>
<keyword evidence="4 6" id="KW-0067">ATP-binding</keyword>
<evidence type="ECO:0000259" key="5">
    <source>
        <dbReference type="PROSITE" id="PS50893"/>
    </source>
</evidence>
<dbReference type="OrthoDB" id="9802264at2"/>
<dbReference type="InterPro" id="IPR050086">
    <property type="entry name" value="MetN_ABC_transporter-like"/>
</dbReference>
<protein>
    <submittedName>
        <fullName evidence="6">ATP-binding cassette domain-containing protein</fullName>
    </submittedName>
</protein>
<dbReference type="PROSITE" id="PS00211">
    <property type="entry name" value="ABC_TRANSPORTER_1"/>
    <property type="match status" value="1"/>
</dbReference>
<reference evidence="7" key="1">
    <citation type="submission" date="2019-05" db="EMBL/GenBank/DDBJ databases">
        <title>Prevotella brunnea sp. nov., isolated from a wound of a patient.</title>
        <authorList>
            <person name="Buhl M."/>
        </authorList>
    </citation>
    <scope>NUCLEOTIDE SEQUENCE [LARGE SCALE GENOMIC DNA]</scope>
    <source>
        <strain evidence="7">A2672</strain>
    </source>
</reference>
<keyword evidence="2" id="KW-0813">Transport</keyword>
<comment type="caution">
    <text evidence="6">The sequence shown here is derived from an EMBL/GenBank/DDBJ whole genome shotgun (WGS) entry which is preliminary data.</text>
</comment>
<dbReference type="GO" id="GO:0005524">
    <property type="term" value="F:ATP binding"/>
    <property type="evidence" value="ECO:0007669"/>
    <property type="project" value="UniProtKB-KW"/>
</dbReference>
<dbReference type="Proteomes" id="UP000321612">
    <property type="component" value="Unassembled WGS sequence"/>
</dbReference>
<dbReference type="AlphaFoldDB" id="A0A5C8GK42"/>
<dbReference type="InterPro" id="IPR027417">
    <property type="entry name" value="P-loop_NTPase"/>
</dbReference>
<dbReference type="SUPFAM" id="SSF52540">
    <property type="entry name" value="P-loop containing nucleoside triphosphate hydrolases"/>
    <property type="match status" value="1"/>
</dbReference>
<dbReference type="InterPro" id="IPR017871">
    <property type="entry name" value="ABC_transporter-like_CS"/>
</dbReference>
<dbReference type="PANTHER" id="PTHR43166:SF4">
    <property type="entry name" value="PHOSPHONATES IMPORT ATP-BINDING PROTEIN PHNC"/>
    <property type="match status" value="1"/>
</dbReference>
<gene>
    <name evidence="6" type="ORF">ETF27_04730</name>
</gene>
<proteinExistence type="inferred from homology"/>
<comment type="similarity">
    <text evidence="1">Belongs to the ABC transporter superfamily.</text>
</comment>
<dbReference type="GO" id="GO:0016887">
    <property type="term" value="F:ATP hydrolysis activity"/>
    <property type="evidence" value="ECO:0007669"/>
    <property type="project" value="InterPro"/>
</dbReference>
<keyword evidence="3" id="KW-0547">Nucleotide-binding</keyword>
<evidence type="ECO:0000256" key="2">
    <source>
        <dbReference type="ARBA" id="ARBA00022448"/>
    </source>
</evidence>
<dbReference type="Pfam" id="PF00005">
    <property type="entry name" value="ABC_tran"/>
    <property type="match status" value="1"/>
</dbReference>
<dbReference type="Gene3D" id="3.40.50.300">
    <property type="entry name" value="P-loop containing nucleotide triphosphate hydrolases"/>
    <property type="match status" value="1"/>
</dbReference>
<dbReference type="EMBL" id="SDIK01000031">
    <property type="protein sequence ID" value="TXJ62411.1"/>
    <property type="molecule type" value="Genomic_DNA"/>
</dbReference>
<keyword evidence="7" id="KW-1185">Reference proteome</keyword>
<accession>A0A5C8GK42</accession>